<reference evidence="4" key="1">
    <citation type="submission" date="2023-06" db="EMBL/GenBank/DDBJ databases">
        <authorList>
            <person name="Noh H."/>
        </authorList>
    </citation>
    <scope>NUCLEOTIDE SEQUENCE</scope>
    <source>
        <strain evidence="4">DUCC20226</strain>
    </source>
</reference>
<evidence type="ECO:0000256" key="2">
    <source>
        <dbReference type="ARBA" id="ARBA00022857"/>
    </source>
</evidence>
<comment type="similarity">
    <text evidence="1">Belongs to the short-chain dehydrogenases/reductases (SDR) family.</text>
</comment>
<dbReference type="FunFam" id="3.40.50.720:FF:000084">
    <property type="entry name" value="Short-chain dehydrogenase reductase"/>
    <property type="match status" value="1"/>
</dbReference>
<dbReference type="Proteomes" id="UP001265746">
    <property type="component" value="Unassembled WGS sequence"/>
</dbReference>
<dbReference type="PANTHER" id="PTHR24321">
    <property type="entry name" value="DEHYDROGENASES, SHORT CHAIN"/>
    <property type="match status" value="1"/>
</dbReference>
<evidence type="ECO:0000313" key="5">
    <source>
        <dbReference type="Proteomes" id="UP001265746"/>
    </source>
</evidence>
<evidence type="ECO:0000313" key="4">
    <source>
        <dbReference type="EMBL" id="KAK2600539.1"/>
    </source>
</evidence>
<dbReference type="SUPFAM" id="SSF51735">
    <property type="entry name" value="NAD(P)-binding Rossmann-fold domains"/>
    <property type="match status" value="1"/>
</dbReference>
<accession>A0AAD9S935</accession>
<name>A0AAD9S935_PHOAM</name>
<dbReference type="Pfam" id="PF13561">
    <property type="entry name" value="adh_short_C2"/>
    <property type="match status" value="1"/>
</dbReference>
<keyword evidence="2" id="KW-0521">NADP</keyword>
<dbReference type="EMBL" id="JAUJFL010000006">
    <property type="protein sequence ID" value="KAK2600539.1"/>
    <property type="molecule type" value="Genomic_DNA"/>
</dbReference>
<protein>
    <submittedName>
        <fullName evidence="4">Uncharacterized protein</fullName>
    </submittedName>
</protein>
<dbReference type="Gene3D" id="3.40.50.720">
    <property type="entry name" value="NAD(P)-binding Rossmann-like Domain"/>
    <property type="match status" value="1"/>
</dbReference>
<comment type="caution">
    <text evidence="4">The sequence shown here is derived from an EMBL/GenBank/DDBJ whole genome shotgun (WGS) entry which is preliminary data.</text>
</comment>
<dbReference type="GO" id="GO:0016491">
    <property type="term" value="F:oxidoreductase activity"/>
    <property type="evidence" value="ECO:0007669"/>
    <property type="project" value="UniProtKB-KW"/>
</dbReference>
<dbReference type="PRINTS" id="PR00081">
    <property type="entry name" value="GDHRDH"/>
</dbReference>
<evidence type="ECO:0000256" key="3">
    <source>
        <dbReference type="ARBA" id="ARBA00023002"/>
    </source>
</evidence>
<dbReference type="PRINTS" id="PR00080">
    <property type="entry name" value="SDRFAMILY"/>
</dbReference>
<proteinExistence type="inferred from homology"/>
<dbReference type="InterPro" id="IPR020904">
    <property type="entry name" value="Sc_DH/Rdtase_CS"/>
</dbReference>
<dbReference type="AlphaFoldDB" id="A0AAD9S935"/>
<dbReference type="InterPro" id="IPR002347">
    <property type="entry name" value="SDR_fam"/>
</dbReference>
<evidence type="ECO:0000256" key="1">
    <source>
        <dbReference type="ARBA" id="ARBA00006484"/>
    </source>
</evidence>
<dbReference type="InterPro" id="IPR036291">
    <property type="entry name" value="NAD(P)-bd_dom_sf"/>
</dbReference>
<gene>
    <name evidence="4" type="ORF">N8I77_010066</name>
</gene>
<sequence>MVSSFDGKVIAITGAASGMGLATAQLLATRGATISLADINQDGLKEAVRSLENSEKHIFTVVDVRNSQSVDAWITSTVDKFGRLDGAVNMAGVITPATPITEVRDEDWNFSFDVNARGVFYCVRAQLRAMGDGASIVSAASTFGQFGAVGNVAYCASKAAVIGLTRTAAKENQKIRVNCVSPGSVNTPMSRGENPEDVKRGLQVTAQKRRAEPIEIANVIAFLLSDEASFVTGAVYNVDGGWVC</sequence>
<dbReference type="PROSITE" id="PS00061">
    <property type="entry name" value="ADH_SHORT"/>
    <property type="match status" value="1"/>
</dbReference>
<dbReference type="PANTHER" id="PTHR24321:SF8">
    <property type="entry name" value="ESTRADIOL 17-BETA-DEHYDROGENASE 8-RELATED"/>
    <property type="match status" value="1"/>
</dbReference>
<keyword evidence="5" id="KW-1185">Reference proteome</keyword>
<keyword evidence="3" id="KW-0560">Oxidoreductase</keyword>
<organism evidence="4 5">
    <name type="scientific">Phomopsis amygdali</name>
    <name type="common">Fusicoccum amygdali</name>
    <dbReference type="NCBI Taxonomy" id="1214568"/>
    <lineage>
        <taxon>Eukaryota</taxon>
        <taxon>Fungi</taxon>
        <taxon>Dikarya</taxon>
        <taxon>Ascomycota</taxon>
        <taxon>Pezizomycotina</taxon>
        <taxon>Sordariomycetes</taxon>
        <taxon>Sordariomycetidae</taxon>
        <taxon>Diaporthales</taxon>
        <taxon>Diaporthaceae</taxon>
        <taxon>Diaporthe</taxon>
    </lineage>
</organism>
<dbReference type="CDD" id="cd05233">
    <property type="entry name" value="SDR_c"/>
    <property type="match status" value="1"/>
</dbReference>